<protein>
    <submittedName>
        <fullName evidence="2">Uncharacterized protein</fullName>
    </submittedName>
</protein>
<dbReference type="RefSeq" id="WP_128251058.1">
    <property type="nucleotide sequence ID" value="NZ_CP034951.1"/>
</dbReference>
<proteinExistence type="predicted"/>
<name>A0A410G605_9FLAO</name>
<sequence>MMKKEKDDFSKDVESIFRKSVEINKHYLKQSAELAKTFGSSGRELKNLKLFQPELMMGALTSFTKMNLDHYKNMMDLGFALTKKALIPDVEAEFPEENPPSDEPSFILSAISLAGENVSLQFILDNVKKEEASCQLVNSEYVDVNNNESIYNFPTVFRPQSFHLAPGVSQTVAINISLDANIPLGTYQSKVQVLGFESSYFLIRLSIVERSENDSEKPSRSRPIKKPGNGRQDEKRPKQQ</sequence>
<accession>A0A410G605</accession>
<reference evidence="2 3" key="1">
    <citation type="submission" date="2019-01" db="EMBL/GenBank/DDBJ databases">
        <title>Complete genome sequencing of Aequorivita sp. H23M31.</title>
        <authorList>
            <person name="Bae J.-W."/>
        </authorList>
    </citation>
    <scope>NUCLEOTIDE SEQUENCE [LARGE SCALE GENOMIC DNA]</scope>
    <source>
        <strain evidence="2 3">H23M31</strain>
    </source>
</reference>
<evidence type="ECO:0000256" key="1">
    <source>
        <dbReference type="SAM" id="MobiDB-lite"/>
    </source>
</evidence>
<evidence type="ECO:0000313" key="3">
    <source>
        <dbReference type="Proteomes" id="UP000285517"/>
    </source>
</evidence>
<feature type="compositionally biased region" description="Basic and acidic residues" evidence="1">
    <location>
        <begin position="231"/>
        <end position="240"/>
    </location>
</feature>
<organism evidence="2 3">
    <name type="scientific">Aequorivita ciconiae</name>
    <dbReference type="NCBI Taxonomy" id="2494375"/>
    <lineage>
        <taxon>Bacteria</taxon>
        <taxon>Pseudomonadati</taxon>
        <taxon>Bacteroidota</taxon>
        <taxon>Flavobacteriia</taxon>
        <taxon>Flavobacteriales</taxon>
        <taxon>Flavobacteriaceae</taxon>
        <taxon>Aequorivita</taxon>
    </lineage>
</organism>
<dbReference type="AlphaFoldDB" id="A0A410G605"/>
<dbReference type="Proteomes" id="UP000285517">
    <property type="component" value="Chromosome"/>
</dbReference>
<keyword evidence="3" id="KW-1185">Reference proteome</keyword>
<dbReference type="EMBL" id="CP034951">
    <property type="protein sequence ID" value="QAA82693.1"/>
    <property type="molecule type" value="Genomic_DNA"/>
</dbReference>
<evidence type="ECO:0000313" key="2">
    <source>
        <dbReference type="EMBL" id="QAA82693.1"/>
    </source>
</evidence>
<feature type="region of interest" description="Disordered" evidence="1">
    <location>
        <begin position="211"/>
        <end position="240"/>
    </location>
</feature>
<dbReference type="KEGG" id="aev:EI546_13620"/>
<dbReference type="OrthoDB" id="1493884at2"/>
<gene>
    <name evidence="2" type="ORF">EI546_13620</name>
</gene>